<sequence length="155" mass="17387">MKYYHYAPMSALQPIKRLGRNYGWEFIESPQDQSEGKPTACYLTRLSPEDLAKNDKPVARVLGLKATSGDYWLCFEMDLPNEWEKAGSAVRVSPISGDRGKKGIALYMVKQKDYAKSLDADVEARTDYIYINSSYCTGIRKISTATGKDKSIVAL</sequence>
<proteinExistence type="predicted"/>
<dbReference type="EMBL" id="JACHNL010000005">
    <property type="protein sequence ID" value="MBB4724240.1"/>
    <property type="molecule type" value="Genomic_DNA"/>
</dbReference>
<dbReference type="RefSeq" id="WP_014091417.1">
    <property type="nucleotide sequence ID" value="NZ_JACHNK010000005.1"/>
</dbReference>
<evidence type="ECO:0000313" key="1">
    <source>
        <dbReference type="EMBL" id="MBB4724240.1"/>
    </source>
</evidence>
<dbReference type="AlphaFoldDB" id="A0AAW3U668"/>
<protein>
    <recommendedName>
        <fullName evidence="3">DUF2971 domain-containing protein</fullName>
    </recommendedName>
</protein>
<evidence type="ECO:0000313" key="2">
    <source>
        <dbReference type="Proteomes" id="UP000576603"/>
    </source>
</evidence>
<name>A0AAW3U668_XANEU</name>
<gene>
    <name evidence="1" type="ORF">FHY32_002603</name>
</gene>
<dbReference type="Proteomes" id="UP000576603">
    <property type="component" value="Unassembled WGS sequence"/>
</dbReference>
<comment type="caution">
    <text evidence="1">The sequence shown here is derived from an EMBL/GenBank/DDBJ whole genome shotgun (WGS) entry which is preliminary data.</text>
</comment>
<accession>A0AAW3U668</accession>
<evidence type="ECO:0008006" key="3">
    <source>
        <dbReference type="Google" id="ProtNLM"/>
    </source>
</evidence>
<organism evidence="1 2">
    <name type="scientific">Xanthomonas euvesicatoria</name>
    <dbReference type="NCBI Taxonomy" id="456327"/>
    <lineage>
        <taxon>Bacteria</taxon>
        <taxon>Pseudomonadati</taxon>
        <taxon>Pseudomonadota</taxon>
        <taxon>Gammaproteobacteria</taxon>
        <taxon>Lysobacterales</taxon>
        <taxon>Lysobacteraceae</taxon>
        <taxon>Xanthomonas</taxon>
    </lineage>
</organism>
<reference evidence="1 2" key="1">
    <citation type="submission" date="2020-08" db="EMBL/GenBank/DDBJ databases">
        <title>Studying the diversity of plant-associated saprophytic bacteria and their role in host health and plant-pathogen interactions.</title>
        <authorList>
            <person name="Potnis N."/>
        </authorList>
    </citation>
    <scope>NUCLEOTIDE SEQUENCE [LARGE SCALE GENOMIC DNA]</scope>
    <source>
        <strain evidence="1 2">CFBP 7922</strain>
    </source>
</reference>